<evidence type="ECO:0000256" key="5">
    <source>
        <dbReference type="ARBA" id="ARBA00047422"/>
    </source>
</evidence>
<dbReference type="Pfam" id="PF00145">
    <property type="entry name" value="DNA_methylase"/>
    <property type="match status" value="2"/>
</dbReference>
<dbReference type="PANTHER" id="PTHR10629:SF52">
    <property type="entry name" value="DNA (CYTOSINE-5)-METHYLTRANSFERASE 1"/>
    <property type="match status" value="1"/>
</dbReference>
<dbReference type="PRINTS" id="PR00105">
    <property type="entry name" value="C5METTRFRASE"/>
</dbReference>
<protein>
    <recommendedName>
        <fullName evidence="8">Cytosine-specific methyltransferase</fullName>
        <ecNumber evidence="8">2.1.1.37</ecNumber>
    </recommendedName>
</protein>
<dbReference type="GO" id="GO:0032259">
    <property type="term" value="P:methylation"/>
    <property type="evidence" value="ECO:0007669"/>
    <property type="project" value="UniProtKB-KW"/>
</dbReference>
<dbReference type="InterPro" id="IPR018117">
    <property type="entry name" value="C5_DNA_meth_AS"/>
</dbReference>
<evidence type="ECO:0000256" key="4">
    <source>
        <dbReference type="ARBA" id="ARBA00022747"/>
    </source>
</evidence>
<evidence type="ECO:0000313" key="10">
    <source>
        <dbReference type="Proteomes" id="UP000198790"/>
    </source>
</evidence>
<dbReference type="PROSITE" id="PS51679">
    <property type="entry name" value="SAM_MT_C5"/>
    <property type="match status" value="1"/>
</dbReference>
<evidence type="ECO:0000256" key="3">
    <source>
        <dbReference type="ARBA" id="ARBA00022691"/>
    </source>
</evidence>
<dbReference type="SUPFAM" id="SSF53335">
    <property type="entry name" value="S-adenosyl-L-methionine-dependent methyltransferases"/>
    <property type="match status" value="1"/>
</dbReference>
<name>A0A1I1APM3_9BACT</name>
<reference evidence="9 10" key="1">
    <citation type="submission" date="2016-10" db="EMBL/GenBank/DDBJ databases">
        <authorList>
            <person name="de Groot N.N."/>
        </authorList>
    </citation>
    <scope>NUCLEOTIDE SEQUENCE [LARGE SCALE GENOMIC DNA]</scope>
    <source>
        <strain evidence="9 10">DSM 23399</strain>
    </source>
</reference>
<dbReference type="InterPro" id="IPR031303">
    <property type="entry name" value="C5_meth_CS"/>
</dbReference>
<keyword evidence="3 6" id="KW-0949">S-adenosyl-L-methionine</keyword>
<sequence>MKNKLNYIDLFAGAGGLSEGFKRAGFEPIAHVEMMEAACFTMRTRSTYYHLKENGFESKYHAYLRDDITRGELYRDIPKEILDAVIHAPIGKATNDAIFQQIDQNLNGIKEVDLIIGGPPCQAYSLVGRARSENNMKSDSRNFLYVQYAEYLQRYQPKMFVFENVIGLKSAGEGIYLKHMEKLFKKKGYSIELFTVNARDFGVLQNRRRVIIIGWKMDSIPNLPDLGNLKTDNKTQVGRLFDDLPELQAGEGVEKFRRYEKKADEYLYNCHIRNGIDIVTQHVARPHTDQDLEIYRIAVDKWKNKQERLNYNDLPSRLQTHKNRKSFFDRFKVVADDLEYSQTVVAHIAKDGHYYIHPDITQNRSLTVREAARLQSFPDDFYFEGASTRGQRTAAFTQIGNAVPPLMAYSIANLINELLCQRT</sequence>
<keyword evidence="1 6" id="KW-0489">Methyltransferase</keyword>
<evidence type="ECO:0000313" key="9">
    <source>
        <dbReference type="EMBL" id="SFB40005.1"/>
    </source>
</evidence>
<dbReference type="PROSITE" id="PS00094">
    <property type="entry name" value="C5_MTASE_1"/>
    <property type="match status" value="1"/>
</dbReference>
<evidence type="ECO:0000256" key="2">
    <source>
        <dbReference type="ARBA" id="ARBA00022679"/>
    </source>
</evidence>
<proteinExistence type="inferred from homology"/>
<comment type="similarity">
    <text evidence="6 7">Belongs to the class I-like SAM-binding methyltransferase superfamily. C5-methyltransferase family.</text>
</comment>
<dbReference type="PROSITE" id="PS00095">
    <property type="entry name" value="C5_MTASE_2"/>
    <property type="match status" value="1"/>
</dbReference>
<dbReference type="OrthoDB" id="32195at2"/>
<dbReference type="STRING" id="237018.SAMN04489723_10926"/>
<accession>A0A1I1APM3</accession>
<evidence type="ECO:0000256" key="1">
    <source>
        <dbReference type="ARBA" id="ARBA00022603"/>
    </source>
</evidence>
<keyword evidence="4" id="KW-0680">Restriction system</keyword>
<dbReference type="Gene3D" id="3.40.50.150">
    <property type="entry name" value="Vaccinia Virus protein VP39"/>
    <property type="match status" value="1"/>
</dbReference>
<gene>
    <name evidence="9" type="ORF">SAMN04489723_10926</name>
</gene>
<dbReference type="PANTHER" id="PTHR10629">
    <property type="entry name" value="CYTOSINE-SPECIFIC METHYLTRANSFERASE"/>
    <property type="match status" value="1"/>
</dbReference>
<keyword evidence="2 6" id="KW-0808">Transferase</keyword>
<dbReference type="GO" id="GO:0003886">
    <property type="term" value="F:DNA (cytosine-5-)-methyltransferase activity"/>
    <property type="evidence" value="ECO:0007669"/>
    <property type="project" value="UniProtKB-EC"/>
</dbReference>
<dbReference type="RefSeq" id="WP_139229096.1">
    <property type="nucleotide sequence ID" value="NZ_FOKK01000009.1"/>
</dbReference>
<dbReference type="GO" id="GO:0009307">
    <property type="term" value="P:DNA restriction-modification system"/>
    <property type="evidence" value="ECO:0007669"/>
    <property type="project" value="UniProtKB-KW"/>
</dbReference>
<evidence type="ECO:0000256" key="6">
    <source>
        <dbReference type="PROSITE-ProRule" id="PRU01016"/>
    </source>
</evidence>
<dbReference type="NCBIfam" id="TIGR00675">
    <property type="entry name" value="dcm"/>
    <property type="match status" value="1"/>
</dbReference>
<dbReference type="Proteomes" id="UP000198790">
    <property type="component" value="Unassembled WGS sequence"/>
</dbReference>
<dbReference type="Gene3D" id="3.90.120.10">
    <property type="entry name" value="DNA Methylase, subunit A, domain 2"/>
    <property type="match status" value="1"/>
</dbReference>
<dbReference type="EC" id="2.1.1.37" evidence="8"/>
<evidence type="ECO:0000256" key="8">
    <source>
        <dbReference type="RuleBase" id="RU000417"/>
    </source>
</evidence>
<dbReference type="InterPro" id="IPR001525">
    <property type="entry name" value="C5_MeTfrase"/>
</dbReference>
<organism evidence="9 10">
    <name type="scientific">Algoriphagus aquimarinus</name>
    <dbReference type="NCBI Taxonomy" id="237018"/>
    <lineage>
        <taxon>Bacteria</taxon>
        <taxon>Pseudomonadati</taxon>
        <taxon>Bacteroidota</taxon>
        <taxon>Cytophagia</taxon>
        <taxon>Cytophagales</taxon>
        <taxon>Cyclobacteriaceae</taxon>
        <taxon>Algoriphagus</taxon>
    </lineage>
</organism>
<dbReference type="InterPro" id="IPR029063">
    <property type="entry name" value="SAM-dependent_MTases_sf"/>
</dbReference>
<dbReference type="AlphaFoldDB" id="A0A1I1APM3"/>
<dbReference type="InterPro" id="IPR050390">
    <property type="entry name" value="C5-Methyltransferase"/>
</dbReference>
<feature type="active site" evidence="6">
    <location>
        <position position="121"/>
    </location>
</feature>
<evidence type="ECO:0000256" key="7">
    <source>
        <dbReference type="RuleBase" id="RU000416"/>
    </source>
</evidence>
<comment type="catalytic activity">
    <reaction evidence="5 8">
        <text>a 2'-deoxycytidine in DNA + S-adenosyl-L-methionine = a 5-methyl-2'-deoxycytidine in DNA + S-adenosyl-L-homocysteine + H(+)</text>
        <dbReference type="Rhea" id="RHEA:13681"/>
        <dbReference type="Rhea" id="RHEA-COMP:11369"/>
        <dbReference type="Rhea" id="RHEA-COMP:11370"/>
        <dbReference type="ChEBI" id="CHEBI:15378"/>
        <dbReference type="ChEBI" id="CHEBI:57856"/>
        <dbReference type="ChEBI" id="CHEBI:59789"/>
        <dbReference type="ChEBI" id="CHEBI:85452"/>
        <dbReference type="ChEBI" id="CHEBI:85454"/>
        <dbReference type="EC" id="2.1.1.37"/>
    </reaction>
</comment>
<dbReference type="EMBL" id="FOKK01000009">
    <property type="protein sequence ID" value="SFB40005.1"/>
    <property type="molecule type" value="Genomic_DNA"/>
</dbReference>
<keyword evidence="10" id="KW-1185">Reference proteome</keyword>